<sequence>MKYLPKVPDDAYVKVETTKILKQHKAYMAQFEEMLNDEKNRITTGACMMS</sequence>
<dbReference type="AlphaFoldDB" id="D4K2S8"/>
<dbReference type="HOGENOM" id="CLU_3118050_0_0_9"/>
<dbReference type="EMBL" id="FP929045">
    <property type="protein sequence ID" value="CBK97821.1"/>
    <property type="molecule type" value="Genomic_DNA"/>
</dbReference>
<reference evidence="1 2" key="2">
    <citation type="submission" date="2010-03" db="EMBL/GenBank/DDBJ databases">
        <authorList>
            <person name="Pajon A."/>
        </authorList>
    </citation>
    <scope>NUCLEOTIDE SEQUENCE [LARGE SCALE GENOMIC DNA]</scope>
    <source>
        <strain evidence="2">L2-6</strain>
    </source>
</reference>
<proteinExistence type="predicted"/>
<evidence type="ECO:0000313" key="2">
    <source>
        <dbReference type="Proteomes" id="UP000008804"/>
    </source>
</evidence>
<name>D4K2S8_9FIRM</name>
<reference evidence="1 2" key="1">
    <citation type="submission" date="2010-03" db="EMBL/GenBank/DDBJ databases">
        <title>The genome sequence of Faecalibacterium prausnitzii L2/6.</title>
        <authorList>
            <consortium name="metaHIT consortium -- http://www.metahit.eu/"/>
            <person name="Pajon A."/>
            <person name="Turner K."/>
            <person name="Parkhill J."/>
            <person name="Duncan S."/>
            <person name="Flint H."/>
        </authorList>
    </citation>
    <scope>NUCLEOTIDE SEQUENCE [LARGE SCALE GENOMIC DNA]</scope>
    <source>
        <strain evidence="2">L2-6</strain>
    </source>
</reference>
<dbReference type="STRING" id="718252.FP2_01170"/>
<protein>
    <submittedName>
        <fullName evidence="1">Uncharacterized protein</fullName>
    </submittedName>
</protein>
<accession>D4K2S8</accession>
<dbReference type="Proteomes" id="UP000008804">
    <property type="component" value="Chromosome"/>
</dbReference>
<keyword evidence="2" id="KW-1185">Reference proteome</keyword>
<dbReference type="BioCyc" id="FPRA718252:G1375-94-MONOMER"/>
<dbReference type="PATRIC" id="fig|718252.3.peg.1895"/>
<organism evidence="1 2">
    <name type="scientific">Faecalibacterium prausnitzii L2-6</name>
    <dbReference type="NCBI Taxonomy" id="718252"/>
    <lineage>
        <taxon>Bacteria</taxon>
        <taxon>Bacillati</taxon>
        <taxon>Bacillota</taxon>
        <taxon>Clostridia</taxon>
        <taxon>Eubacteriales</taxon>
        <taxon>Oscillospiraceae</taxon>
        <taxon>Faecalibacterium</taxon>
    </lineage>
</organism>
<gene>
    <name evidence="1" type="ORF">FP2_01170</name>
</gene>
<evidence type="ECO:0000313" key="1">
    <source>
        <dbReference type="EMBL" id="CBK97821.1"/>
    </source>
</evidence>
<dbReference type="KEGG" id="fpr:FP2_01170"/>